<dbReference type="RefSeq" id="WP_101237549.1">
    <property type="nucleotide sequence ID" value="NZ_PISJ01000022.1"/>
</dbReference>
<dbReference type="Gene3D" id="3.40.50.1580">
    <property type="entry name" value="Nucleoside phosphorylase domain"/>
    <property type="match status" value="1"/>
</dbReference>
<feature type="domain" description="Nucleoside phosphorylase" evidence="1">
    <location>
        <begin position="42"/>
        <end position="263"/>
    </location>
</feature>
<dbReference type="PANTHER" id="PTHR46832">
    <property type="entry name" value="5'-METHYLTHIOADENOSINE/S-ADENOSYLHOMOCYSTEINE NUCLEOSIDASE"/>
    <property type="match status" value="1"/>
</dbReference>
<protein>
    <submittedName>
        <fullName evidence="2">5'-methylthioadenosine nucleosidase</fullName>
    </submittedName>
</protein>
<name>A0A2N0WAC1_9GAMM</name>
<organism evidence="2 3">
    <name type="scientific">Acinetobacter proteolyticus</name>
    <dbReference type="NCBI Taxonomy" id="1776741"/>
    <lineage>
        <taxon>Bacteria</taxon>
        <taxon>Pseudomonadati</taxon>
        <taxon>Pseudomonadota</taxon>
        <taxon>Gammaproteobacteria</taxon>
        <taxon>Moraxellales</taxon>
        <taxon>Moraxellaceae</taxon>
        <taxon>Acinetobacter</taxon>
    </lineage>
</organism>
<dbReference type="PANTHER" id="PTHR46832:SF1">
    <property type="entry name" value="5'-METHYLTHIOADENOSINE_S-ADENOSYLHOMOCYSTEINE NUCLEOSIDASE"/>
    <property type="match status" value="1"/>
</dbReference>
<dbReference type="GO" id="GO:0009116">
    <property type="term" value="P:nucleoside metabolic process"/>
    <property type="evidence" value="ECO:0007669"/>
    <property type="project" value="InterPro"/>
</dbReference>
<dbReference type="InterPro" id="IPR035994">
    <property type="entry name" value="Nucleoside_phosphorylase_sf"/>
</dbReference>
<comment type="caution">
    <text evidence="2">The sequence shown here is derived from an EMBL/GenBank/DDBJ whole genome shotgun (WGS) entry which is preliminary data.</text>
</comment>
<gene>
    <name evidence="2" type="ORF">CW311_19380</name>
</gene>
<evidence type="ECO:0000313" key="3">
    <source>
        <dbReference type="Proteomes" id="UP000233553"/>
    </source>
</evidence>
<evidence type="ECO:0000259" key="1">
    <source>
        <dbReference type="Pfam" id="PF01048"/>
    </source>
</evidence>
<dbReference type="GO" id="GO:0008930">
    <property type="term" value="F:methylthioadenosine nucleosidase activity"/>
    <property type="evidence" value="ECO:0007669"/>
    <property type="project" value="TreeGrafter"/>
</dbReference>
<reference evidence="2 3" key="1">
    <citation type="submission" date="2017-12" db="EMBL/GenBank/DDBJ databases">
        <title>Draft Genome sequences of multiple microbial strains isolated from spacecraft associated surfaces.</title>
        <authorList>
            <person name="Seuylemezian A."/>
            <person name="Vaishampayan P."/>
            <person name="Venkateswaran K."/>
        </authorList>
    </citation>
    <scope>NUCLEOTIDE SEQUENCE [LARGE SCALE GENOMIC DNA]</scope>
    <source>
        <strain evidence="2 3">2P01AA</strain>
    </source>
</reference>
<dbReference type="CDD" id="cd09008">
    <property type="entry name" value="MTAN"/>
    <property type="match status" value="1"/>
</dbReference>
<dbReference type="PROSITE" id="PS51257">
    <property type="entry name" value="PROKAR_LIPOPROTEIN"/>
    <property type="match status" value="1"/>
</dbReference>
<dbReference type="AlphaFoldDB" id="A0A2N0WAC1"/>
<accession>A0A2N0WAC1</accession>
<dbReference type="Pfam" id="PF01048">
    <property type="entry name" value="PNP_UDP_1"/>
    <property type="match status" value="1"/>
</dbReference>
<evidence type="ECO:0000313" key="2">
    <source>
        <dbReference type="EMBL" id="PKF31430.1"/>
    </source>
</evidence>
<sequence>MMQFKSLMGIVSVCAALVLSGCNGDGSSDRNNQVQEKPKLKPIVIQGALPVESERMASKLENVSVETIGGWKFWKGTYKGYPMVVSKTRMGMSNSAAATAIAIQHYQPIAIINQGTSGGHDPDLKVFDIVLGKYTTNIGAFKTPNKPIGGGSNSLEWNEAFDVLPEDESDPEPIAIRKFEGDKELLIAAYKAKVHYSKGQVVEGTIGSADTWNNELDRINFFHTKYGTSVEEMEAASVAQIAQQFKVPFLGVRILSNNITNNGAYDPATGEACQDYALEVAEQYMKAKADAK</sequence>
<dbReference type="GO" id="GO:0005829">
    <property type="term" value="C:cytosol"/>
    <property type="evidence" value="ECO:0007669"/>
    <property type="project" value="TreeGrafter"/>
</dbReference>
<dbReference type="SUPFAM" id="SSF53167">
    <property type="entry name" value="Purine and uridine phosphorylases"/>
    <property type="match status" value="1"/>
</dbReference>
<proteinExistence type="predicted"/>
<dbReference type="Proteomes" id="UP000233553">
    <property type="component" value="Unassembled WGS sequence"/>
</dbReference>
<dbReference type="EMBL" id="PISJ01000022">
    <property type="protein sequence ID" value="PKF31430.1"/>
    <property type="molecule type" value="Genomic_DNA"/>
</dbReference>
<dbReference type="GO" id="GO:0008782">
    <property type="term" value="F:adenosylhomocysteine nucleosidase activity"/>
    <property type="evidence" value="ECO:0007669"/>
    <property type="project" value="TreeGrafter"/>
</dbReference>
<dbReference type="InterPro" id="IPR000845">
    <property type="entry name" value="Nucleoside_phosphorylase_d"/>
</dbReference>
<dbReference type="GO" id="GO:0019284">
    <property type="term" value="P:L-methionine salvage from S-adenosylmethionine"/>
    <property type="evidence" value="ECO:0007669"/>
    <property type="project" value="TreeGrafter"/>
</dbReference>